<dbReference type="SUPFAM" id="SSF46785">
    <property type="entry name" value="Winged helix' DNA-binding domain"/>
    <property type="match status" value="1"/>
</dbReference>
<dbReference type="PRINTS" id="PR00039">
    <property type="entry name" value="HTHLYSR"/>
</dbReference>
<dbReference type="AlphaFoldDB" id="A0A367RWN9"/>
<keyword evidence="7" id="KW-1185">Reference proteome</keyword>
<keyword evidence="2" id="KW-0805">Transcription regulation</keyword>
<keyword evidence="4" id="KW-0804">Transcription</keyword>
<dbReference type="CDD" id="cd08422">
    <property type="entry name" value="PBP2_CrgA_like"/>
    <property type="match status" value="1"/>
</dbReference>
<dbReference type="PANTHER" id="PTHR30537">
    <property type="entry name" value="HTH-TYPE TRANSCRIPTIONAL REGULATOR"/>
    <property type="match status" value="1"/>
</dbReference>
<dbReference type="GO" id="GO:0003677">
    <property type="term" value="F:DNA binding"/>
    <property type="evidence" value="ECO:0007669"/>
    <property type="project" value="UniProtKB-KW"/>
</dbReference>
<sequence>MDKLKSLMIFMRSAQYGSFSEAARQLGMAPSAVSRAVLRLEDELGVRLLQRTTRSLTLTENGDRFYERCQQIINDLEEAELEVKQSQSIPIGTLRLDLSFVFGKMHIAPALLRFAAQYPELHLNVSFNDRLIDLIEKGIDATVRIGISSDSSLIMHHLATARYITCASPQYLAQYGTPTKPTELLQHRCVNFIYPQTGREPNWKFEQDGKLIDLCVDSYLRFDNSEVILEAVIQGAGVVQFPKFIAAKAIARGDLQPILQSYATQVGLPIAVLYPQKRYLPAKVRVFVEFMTELTAALKRVDVVD</sequence>
<evidence type="ECO:0000256" key="4">
    <source>
        <dbReference type="ARBA" id="ARBA00023163"/>
    </source>
</evidence>
<comment type="caution">
    <text evidence="6">The sequence shown here is derived from an EMBL/GenBank/DDBJ whole genome shotgun (WGS) entry which is preliminary data.</text>
</comment>
<evidence type="ECO:0000313" key="7">
    <source>
        <dbReference type="Proteomes" id="UP000252107"/>
    </source>
</evidence>
<feature type="domain" description="HTH lysR-type" evidence="5">
    <location>
        <begin position="1"/>
        <end position="59"/>
    </location>
</feature>
<proteinExistence type="inferred from homology"/>
<reference evidence="6" key="1">
    <citation type="submission" date="2016-04" db="EMBL/GenBank/DDBJ databases">
        <authorList>
            <person name="Tabuchi Yagui T.R."/>
        </authorList>
    </citation>
    <scope>NUCLEOTIDE SEQUENCE [LARGE SCALE GENOMIC DNA]</scope>
    <source>
        <strain evidence="6">NIES-26</strain>
    </source>
</reference>
<dbReference type="Proteomes" id="UP000252107">
    <property type="component" value="Unassembled WGS sequence"/>
</dbReference>
<evidence type="ECO:0000313" key="6">
    <source>
        <dbReference type="EMBL" id="RCJ39622.1"/>
    </source>
</evidence>
<dbReference type="Pfam" id="PF03466">
    <property type="entry name" value="LysR_substrate"/>
    <property type="match status" value="1"/>
</dbReference>
<dbReference type="EMBL" id="LXQD01000066">
    <property type="protein sequence ID" value="RCJ39622.1"/>
    <property type="molecule type" value="Genomic_DNA"/>
</dbReference>
<dbReference type="FunFam" id="1.10.10.10:FF:000001">
    <property type="entry name" value="LysR family transcriptional regulator"/>
    <property type="match status" value="1"/>
</dbReference>
<dbReference type="Pfam" id="PF00126">
    <property type="entry name" value="HTH_1"/>
    <property type="match status" value="1"/>
</dbReference>
<accession>A0A367RWN9</accession>
<name>A0A367RWN9_9NOSO</name>
<dbReference type="Gene3D" id="3.40.190.290">
    <property type="match status" value="1"/>
</dbReference>
<evidence type="ECO:0000259" key="5">
    <source>
        <dbReference type="PROSITE" id="PS50931"/>
    </source>
</evidence>
<dbReference type="Gene3D" id="1.10.10.10">
    <property type="entry name" value="Winged helix-like DNA-binding domain superfamily/Winged helix DNA-binding domain"/>
    <property type="match status" value="1"/>
</dbReference>
<dbReference type="InterPro" id="IPR005119">
    <property type="entry name" value="LysR_subst-bd"/>
</dbReference>
<dbReference type="PANTHER" id="PTHR30537:SF5">
    <property type="entry name" value="HTH-TYPE TRANSCRIPTIONAL ACTIVATOR TTDR-RELATED"/>
    <property type="match status" value="1"/>
</dbReference>
<dbReference type="InterPro" id="IPR058163">
    <property type="entry name" value="LysR-type_TF_proteobact-type"/>
</dbReference>
<dbReference type="PROSITE" id="PS50931">
    <property type="entry name" value="HTH_LYSR"/>
    <property type="match status" value="1"/>
</dbReference>
<evidence type="ECO:0000256" key="3">
    <source>
        <dbReference type="ARBA" id="ARBA00023125"/>
    </source>
</evidence>
<dbReference type="SUPFAM" id="SSF53850">
    <property type="entry name" value="Periplasmic binding protein-like II"/>
    <property type="match status" value="1"/>
</dbReference>
<organism evidence="6 7">
    <name type="scientific">Nostoc minutum NIES-26</name>
    <dbReference type="NCBI Taxonomy" id="1844469"/>
    <lineage>
        <taxon>Bacteria</taxon>
        <taxon>Bacillati</taxon>
        <taxon>Cyanobacteriota</taxon>
        <taxon>Cyanophyceae</taxon>
        <taxon>Nostocales</taxon>
        <taxon>Nostocaceae</taxon>
        <taxon>Nostoc</taxon>
    </lineage>
</organism>
<gene>
    <name evidence="6" type="ORF">A6770_38495</name>
</gene>
<dbReference type="FunFam" id="3.40.190.290:FF:000001">
    <property type="entry name" value="Transcriptional regulator, LysR family"/>
    <property type="match status" value="1"/>
</dbReference>
<protein>
    <submittedName>
        <fullName evidence="6">LysR family transcriptional regulator</fullName>
    </submittedName>
</protein>
<comment type="similarity">
    <text evidence="1">Belongs to the LysR transcriptional regulatory family.</text>
</comment>
<keyword evidence="3" id="KW-0238">DNA-binding</keyword>
<dbReference type="GO" id="GO:0003700">
    <property type="term" value="F:DNA-binding transcription factor activity"/>
    <property type="evidence" value="ECO:0007669"/>
    <property type="project" value="InterPro"/>
</dbReference>
<dbReference type="InterPro" id="IPR000847">
    <property type="entry name" value="LysR_HTH_N"/>
</dbReference>
<dbReference type="InterPro" id="IPR036388">
    <property type="entry name" value="WH-like_DNA-bd_sf"/>
</dbReference>
<evidence type="ECO:0000256" key="1">
    <source>
        <dbReference type="ARBA" id="ARBA00009437"/>
    </source>
</evidence>
<dbReference type="InterPro" id="IPR036390">
    <property type="entry name" value="WH_DNA-bd_sf"/>
</dbReference>
<evidence type="ECO:0000256" key="2">
    <source>
        <dbReference type="ARBA" id="ARBA00023015"/>
    </source>
</evidence>